<comment type="caution">
    <text evidence="2">The sequence shown here is derived from an EMBL/GenBank/DDBJ whole genome shotgun (WGS) entry which is preliminary data.</text>
</comment>
<dbReference type="AlphaFoldDB" id="A0AA44U760"/>
<dbReference type="EMBL" id="AVBE01000002">
    <property type="protein sequence ID" value="PHJ34539.1"/>
    <property type="molecule type" value="Genomic_DNA"/>
</dbReference>
<evidence type="ECO:0000313" key="2">
    <source>
        <dbReference type="EMBL" id="PHJ34539.1"/>
    </source>
</evidence>
<evidence type="ECO:0008006" key="6">
    <source>
        <dbReference type="Google" id="ProtNLM"/>
    </source>
</evidence>
<dbReference type="GeneID" id="66753827"/>
<accession>A0AA44U760</accession>
<feature type="coiled-coil region" evidence="1">
    <location>
        <begin position="4"/>
        <end position="52"/>
    </location>
</feature>
<proteinExistence type="predicted"/>
<reference evidence="2 5" key="1">
    <citation type="submission" date="2013-08" db="EMBL/GenBank/DDBJ databases">
        <authorList>
            <person name="Trees D."/>
        </authorList>
    </citation>
    <scope>NUCLEOTIDE SEQUENCE [LARGE SCALE GENOMIC DNA]</scope>
    <source>
        <strain evidence="2 5">3502</strain>
    </source>
</reference>
<evidence type="ECO:0000313" key="3">
    <source>
        <dbReference type="EMBL" id="PHJ34986.1"/>
    </source>
</evidence>
<dbReference type="Proteomes" id="UP000223296">
    <property type="component" value="Unassembled WGS sequence"/>
</dbReference>
<dbReference type="RefSeq" id="WP_003691538.1">
    <property type="nucleotide sequence ID" value="NZ_AVBE01000001.1"/>
</dbReference>
<sequence length="71" mass="8128">MSYLEDVKNALRVIDNLCKEALKEPESLEGYIDEIRDKADEADTSLEFLKDVINYGISDLKNVIEVFEDCV</sequence>
<gene>
    <name evidence="4" type="ORF">N776_00255</name>
    <name evidence="2" type="ORF">N776_02360</name>
    <name evidence="3" type="ORF">N776_06205</name>
</gene>
<keyword evidence="1" id="KW-0175">Coiled coil</keyword>
<protein>
    <recommendedName>
        <fullName evidence="6">Phage associated protein</fullName>
    </recommendedName>
</protein>
<name>A0AA44U760_NEIGO</name>
<dbReference type="EMBL" id="AVBE01000002">
    <property type="protein sequence ID" value="PHJ34986.1"/>
    <property type="molecule type" value="Genomic_DNA"/>
</dbReference>
<evidence type="ECO:0000313" key="5">
    <source>
        <dbReference type="Proteomes" id="UP000223296"/>
    </source>
</evidence>
<evidence type="ECO:0000313" key="4">
    <source>
        <dbReference type="EMBL" id="PHJ36582.1"/>
    </source>
</evidence>
<dbReference type="EMBL" id="AVBE01000001">
    <property type="protein sequence ID" value="PHJ36582.1"/>
    <property type="molecule type" value="Genomic_DNA"/>
</dbReference>
<evidence type="ECO:0000256" key="1">
    <source>
        <dbReference type="SAM" id="Coils"/>
    </source>
</evidence>
<organism evidence="2 5">
    <name type="scientific">Neisseria gonorrhoeae 3502</name>
    <dbReference type="NCBI Taxonomy" id="1193404"/>
    <lineage>
        <taxon>Bacteria</taxon>
        <taxon>Pseudomonadati</taxon>
        <taxon>Pseudomonadota</taxon>
        <taxon>Betaproteobacteria</taxon>
        <taxon>Neisseriales</taxon>
        <taxon>Neisseriaceae</taxon>
        <taxon>Neisseria</taxon>
    </lineage>
</organism>